<dbReference type="AlphaFoldDB" id="A0A3D9YYX0"/>
<dbReference type="InterPro" id="IPR010982">
    <property type="entry name" value="Lambda_DNA-bd_dom_sf"/>
</dbReference>
<dbReference type="GO" id="GO:0003700">
    <property type="term" value="F:DNA-binding transcription factor activity"/>
    <property type="evidence" value="ECO:0007669"/>
    <property type="project" value="TreeGrafter"/>
</dbReference>
<dbReference type="CDD" id="cd02209">
    <property type="entry name" value="cupin_XRE_C"/>
    <property type="match status" value="1"/>
</dbReference>
<sequence>MDRKAKATAADESAATTPPKLLTVSDAPAGETRSLERAIGSQIRQLRRRLNLSVADLASAAQISTGMMSKIETGQISASLASLQSIAAALSAPMTSLFAAFEDQRDCSYVKANQGVVIERRGSKVGHIYQLLGHALGGDIAVEPYLIKLEKEAAPYTAFQHAGREFIYMLTGVVDYRHGDKVYRLEPGDSILFDSSAMHGPEALIELPMTYLSIIIYQRDRP</sequence>
<evidence type="ECO:0000313" key="5">
    <source>
        <dbReference type="Proteomes" id="UP000256900"/>
    </source>
</evidence>
<evidence type="ECO:0000256" key="1">
    <source>
        <dbReference type="ARBA" id="ARBA00023125"/>
    </source>
</evidence>
<comment type="caution">
    <text evidence="4">The sequence shown here is derived from an EMBL/GenBank/DDBJ whole genome shotgun (WGS) entry which is preliminary data.</text>
</comment>
<gene>
    <name evidence="4" type="ORF">DES32_1493</name>
</gene>
<organism evidence="4 5">
    <name type="scientific">Methylovirgula ligni</name>
    <dbReference type="NCBI Taxonomy" id="569860"/>
    <lineage>
        <taxon>Bacteria</taxon>
        <taxon>Pseudomonadati</taxon>
        <taxon>Pseudomonadota</taxon>
        <taxon>Alphaproteobacteria</taxon>
        <taxon>Hyphomicrobiales</taxon>
        <taxon>Beijerinckiaceae</taxon>
        <taxon>Methylovirgula</taxon>
    </lineage>
</organism>
<feature type="domain" description="HTH cro/C1-type" evidence="3">
    <location>
        <begin position="43"/>
        <end position="97"/>
    </location>
</feature>
<dbReference type="Pfam" id="PF13560">
    <property type="entry name" value="HTH_31"/>
    <property type="match status" value="1"/>
</dbReference>
<evidence type="ECO:0000313" key="4">
    <source>
        <dbReference type="EMBL" id="REF87861.1"/>
    </source>
</evidence>
<dbReference type="PANTHER" id="PTHR46797">
    <property type="entry name" value="HTH-TYPE TRANSCRIPTIONAL REGULATOR"/>
    <property type="match status" value="1"/>
</dbReference>
<dbReference type="GO" id="GO:0003677">
    <property type="term" value="F:DNA binding"/>
    <property type="evidence" value="ECO:0007669"/>
    <property type="project" value="UniProtKB-KW"/>
</dbReference>
<protein>
    <submittedName>
        <fullName evidence="4">XRE family transcriptional regulator</fullName>
    </submittedName>
</protein>
<keyword evidence="1" id="KW-0238">DNA-binding</keyword>
<accession>A0A3D9YYX0</accession>
<keyword evidence="5" id="KW-1185">Reference proteome</keyword>
<dbReference type="InterPro" id="IPR050807">
    <property type="entry name" value="TransReg_Diox_bact_type"/>
</dbReference>
<dbReference type="OrthoDB" id="9805356at2"/>
<evidence type="ECO:0000256" key="2">
    <source>
        <dbReference type="SAM" id="MobiDB-lite"/>
    </source>
</evidence>
<dbReference type="EMBL" id="QUMO01000002">
    <property type="protein sequence ID" value="REF87861.1"/>
    <property type="molecule type" value="Genomic_DNA"/>
</dbReference>
<dbReference type="SUPFAM" id="SSF47413">
    <property type="entry name" value="lambda repressor-like DNA-binding domains"/>
    <property type="match status" value="1"/>
</dbReference>
<dbReference type="Proteomes" id="UP000256900">
    <property type="component" value="Unassembled WGS sequence"/>
</dbReference>
<dbReference type="SMART" id="SM00530">
    <property type="entry name" value="HTH_XRE"/>
    <property type="match status" value="1"/>
</dbReference>
<reference evidence="4 5" key="1">
    <citation type="submission" date="2018-08" db="EMBL/GenBank/DDBJ databases">
        <title>Genomic Encyclopedia of Type Strains, Phase IV (KMG-IV): sequencing the most valuable type-strain genomes for metagenomic binning, comparative biology and taxonomic classification.</title>
        <authorList>
            <person name="Goeker M."/>
        </authorList>
    </citation>
    <scope>NUCLEOTIDE SEQUENCE [LARGE SCALE GENOMIC DNA]</scope>
    <source>
        <strain evidence="4 5">BW863</strain>
    </source>
</reference>
<dbReference type="PROSITE" id="PS50943">
    <property type="entry name" value="HTH_CROC1"/>
    <property type="match status" value="1"/>
</dbReference>
<dbReference type="InterPro" id="IPR001387">
    <property type="entry name" value="Cro/C1-type_HTH"/>
</dbReference>
<dbReference type="SUPFAM" id="SSF51182">
    <property type="entry name" value="RmlC-like cupins"/>
    <property type="match status" value="1"/>
</dbReference>
<feature type="compositionally biased region" description="Low complexity" evidence="2">
    <location>
        <begin position="7"/>
        <end position="17"/>
    </location>
</feature>
<dbReference type="InterPro" id="IPR011051">
    <property type="entry name" value="RmlC_Cupin_sf"/>
</dbReference>
<dbReference type="Gene3D" id="1.10.260.40">
    <property type="entry name" value="lambda repressor-like DNA-binding domains"/>
    <property type="match status" value="1"/>
</dbReference>
<dbReference type="CDD" id="cd00093">
    <property type="entry name" value="HTH_XRE"/>
    <property type="match status" value="1"/>
</dbReference>
<dbReference type="InterPro" id="IPR013096">
    <property type="entry name" value="Cupin_2"/>
</dbReference>
<name>A0A3D9YYX0_9HYPH</name>
<dbReference type="Gene3D" id="2.60.120.10">
    <property type="entry name" value="Jelly Rolls"/>
    <property type="match status" value="1"/>
</dbReference>
<dbReference type="GO" id="GO:0005829">
    <property type="term" value="C:cytosol"/>
    <property type="evidence" value="ECO:0007669"/>
    <property type="project" value="TreeGrafter"/>
</dbReference>
<proteinExistence type="predicted"/>
<dbReference type="PANTHER" id="PTHR46797:SF1">
    <property type="entry name" value="METHYLPHOSPHONATE SYNTHASE"/>
    <property type="match status" value="1"/>
</dbReference>
<feature type="region of interest" description="Disordered" evidence="2">
    <location>
        <begin position="1"/>
        <end position="29"/>
    </location>
</feature>
<dbReference type="RefSeq" id="WP_115836008.1">
    <property type="nucleotide sequence ID" value="NZ_CP025086.1"/>
</dbReference>
<dbReference type="Pfam" id="PF07883">
    <property type="entry name" value="Cupin_2"/>
    <property type="match status" value="1"/>
</dbReference>
<dbReference type="InterPro" id="IPR014710">
    <property type="entry name" value="RmlC-like_jellyroll"/>
</dbReference>
<evidence type="ECO:0000259" key="3">
    <source>
        <dbReference type="PROSITE" id="PS50943"/>
    </source>
</evidence>